<dbReference type="MEROPS" id="M50.005"/>
<comment type="similarity">
    <text evidence="3">Belongs to the peptidase M50B family.</text>
</comment>
<evidence type="ECO:0000256" key="6">
    <source>
        <dbReference type="ARBA" id="ARBA00022692"/>
    </source>
</evidence>
<dbReference type="GO" id="GO:0016020">
    <property type="term" value="C:membrane"/>
    <property type="evidence" value="ECO:0007669"/>
    <property type="project" value="UniProtKB-SubCell"/>
</dbReference>
<keyword evidence="17" id="KW-1185">Reference proteome</keyword>
<dbReference type="Proteomes" id="UP000002247">
    <property type="component" value="Chromosome"/>
</dbReference>
<evidence type="ECO:0000256" key="11">
    <source>
        <dbReference type="ARBA" id="ARBA00023136"/>
    </source>
</evidence>
<evidence type="ECO:0000259" key="15">
    <source>
        <dbReference type="PROSITE" id="PS50106"/>
    </source>
</evidence>
<dbReference type="Pfam" id="PF02163">
    <property type="entry name" value="Peptidase_M50"/>
    <property type="match status" value="1"/>
</dbReference>
<keyword evidence="10" id="KW-0482">Metalloprotease</keyword>
<dbReference type="AlphaFoldDB" id="D6ZAK0"/>
<dbReference type="KEGG" id="srt:Srot_2286"/>
<evidence type="ECO:0000256" key="5">
    <source>
        <dbReference type="ARBA" id="ARBA00022670"/>
    </source>
</evidence>
<dbReference type="Gene3D" id="2.30.42.10">
    <property type="match status" value="1"/>
</dbReference>
<comment type="subcellular location">
    <subcellularLocation>
        <location evidence="2">Membrane</location>
        <topology evidence="2">Multi-pass membrane protein</topology>
    </subcellularLocation>
</comment>
<evidence type="ECO:0000256" key="8">
    <source>
        <dbReference type="ARBA" id="ARBA00022833"/>
    </source>
</evidence>
<feature type="transmembrane region" description="Helical" evidence="14">
    <location>
        <begin position="393"/>
        <end position="414"/>
    </location>
</feature>
<dbReference type="PANTHER" id="PTHR42837">
    <property type="entry name" value="REGULATOR OF SIGMA-E PROTEASE RSEP"/>
    <property type="match status" value="1"/>
</dbReference>
<keyword evidence="7" id="KW-0378">Hydrolase</keyword>
<dbReference type="SUPFAM" id="SSF50156">
    <property type="entry name" value="PDZ domain-like"/>
    <property type="match status" value="1"/>
</dbReference>
<dbReference type="STRING" id="640132.Srot_2286"/>
<keyword evidence="11 14" id="KW-0472">Membrane</keyword>
<comment type="cofactor">
    <cofactor evidence="1">
        <name>Zn(2+)</name>
        <dbReference type="ChEBI" id="CHEBI:29105"/>
    </cofactor>
</comment>
<dbReference type="InterPro" id="IPR004387">
    <property type="entry name" value="Pept_M50_Zn"/>
</dbReference>
<dbReference type="eggNOG" id="COG0750">
    <property type="taxonomic scope" value="Bacteria"/>
</dbReference>
<keyword evidence="6 14" id="KW-0812">Transmembrane</keyword>
<evidence type="ECO:0000313" key="17">
    <source>
        <dbReference type="Proteomes" id="UP000002247"/>
    </source>
</evidence>
<evidence type="ECO:0000256" key="4">
    <source>
        <dbReference type="ARBA" id="ARBA00019897"/>
    </source>
</evidence>
<evidence type="ECO:0000256" key="13">
    <source>
        <dbReference type="ARBA" id="ARBA00033476"/>
    </source>
</evidence>
<proteinExistence type="inferred from homology"/>
<dbReference type="GO" id="GO:0004222">
    <property type="term" value="F:metalloendopeptidase activity"/>
    <property type="evidence" value="ECO:0007669"/>
    <property type="project" value="InterPro"/>
</dbReference>
<dbReference type="InterPro" id="IPR008915">
    <property type="entry name" value="Peptidase_M50"/>
</dbReference>
<evidence type="ECO:0000256" key="12">
    <source>
        <dbReference type="ARBA" id="ARBA00032214"/>
    </source>
</evidence>
<accession>D6ZAK0</accession>
<dbReference type="GO" id="GO:0006508">
    <property type="term" value="P:proteolysis"/>
    <property type="evidence" value="ECO:0007669"/>
    <property type="project" value="UniProtKB-KW"/>
</dbReference>
<dbReference type="InterPro" id="IPR001478">
    <property type="entry name" value="PDZ"/>
</dbReference>
<organism evidence="16 17">
    <name type="scientific">Segniliparus rotundus (strain ATCC BAA-972 / CDC 1076 / CIP 108378 / DSM 44985 / JCM 13578)</name>
    <dbReference type="NCBI Taxonomy" id="640132"/>
    <lineage>
        <taxon>Bacteria</taxon>
        <taxon>Bacillati</taxon>
        <taxon>Actinomycetota</taxon>
        <taxon>Actinomycetes</taxon>
        <taxon>Mycobacteriales</taxon>
        <taxon>Segniliparaceae</taxon>
        <taxon>Segniliparus</taxon>
    </lineage>
</organism>
<protein>
    <recommendedName>
        <fullName evidence="4">Zinc metalloprotease Rip1</fullName>
    </recommendedName>
    <alternativeName>
        <fullName evidence="12">S2P endopeptidase</fullName>
    </alternativeName>
    <alternativeName>
        <fullName evidence="13">Site-2-type intramembrane protease</fullName>
    </alternativeName>
</protein>
<evidence type="ECO:0000256" key="9">
    <source>
        <dbReference type="ARBA" id="ARBA00022989"/>
    </source>
</evidence>
<dbReference type="PANTHER" id="PTHR42837:SF2">
    <property type="entry name" value="MEMBRANE METALLOPROTEASE ARASP2, CHLOROPLASTIC-RELATED"/>
    <property type="match status" value="1"/>
</dbReference>
<dbReference type="PROSITE" id="PS50106">
    <property type="entry name" value="PDZ"/>
    <property type="match status" value="1"/>
</dbReference>
<keyword evidence="9 14" id="KW-1133">Transmembrane helix</keyword>
<dbReference type="Pfam" id="PF17820">
    <property type="entry name" value="PDZ_6"/>
    <property type="match status" value="1"/>
</dbReference>
<evidence type="ECO:0000313" key="16">
    <source>
        <dbReference type="EMBL" id="ADG98736.1"/>
    </source>
</evidence>
<sequence length="422" mass="44609">MPALFIFGVALFALGILLSVAWHECGHMWAALAAGMKVRRYFVGFGPKIWSVKRGDTEYGLKAIPAGGFCDIAGMTTMDELAPDEEDRAMWKQKPWKRVFVLAAGPAMNFILGAALLYVVALGWGLPGMSHVAGVVVPRLGCVPPAQLAEEQFAPCAGEGPAQRAGMRAGDVITAVNGVPVSTSGAATKAIAASPGPVRFDVLRGGQKLSFEVTPQRVQWFDVDPATGAYKYDPATHKPLVRETGKVGVSVAPADSIITRYNPVTAVPATFEFTGVVLGKTWDGVLQIPSKAGALVRSLGGGERDPQTPMSVVGASRIGGELAEHADQGGWPTFVLLLASLNFVLGMVNLLPLVPFDGGHIAVIGYEKARDTLRRLRGRAAGGPVDYLKLAPATYAVLAIVGVYMVLVLAADVVNPIRLFQR</sequence>
<evidence type="ECO:0000256" key="1">
    <source>
        <dbReference type="ARBA" id="ARBA00001947"/>
    </source>
</evidence>
<evidence type="ECO:0000256" key="14">
    <source>
        <dbReference type="SAM" id="Phobius"/>
    </source>
</evidence>
<dbReference type="HOGENOM" id="CLU_025778_1_2_11"/>
<evidence type="ECO:0000256" key="3">
    <source>
        <dbReference type="ARBA" id="ARBA00007931"/>
    </source>
</evidence>
<evidence type="ECO:0000256" key="2">
    <source>
        <dbReference type="ARBA" id="ARBA00004141"/>
    </source>
</evidence>
<evidence type="ECO:0000256" key="7">
    <source>
        <dbReference type="ARBA" id="ARBA00022801"/>
    </source>
</evidence>
<dbReference type="InterPro" id="IPR036034">
    <property type="entry name" value="PDZ_sf"/>
</dbReference>
<keyword evidence="5" id="KW-0645">Protease</keyword>
<dbReference type="EMBL" id="CP001958">
    <property type="protein sequence ID" value="ADG98736.1"/>
    <property type="molecule type" value="Genomic_DNA"/>
</dbReference>
<reference evidence="16 17" key="1">
    <citation type="journal article" date="2010" name="Stand. Genomic Sci.">
        <title>Complete genome sequence of Segniliparus rotundus type strain (CDC 1076).</title>
        <authorList>
            <person name="Sikorski J."/>
            <person name="Lapidus A."/>
            <person name="Copeland A."/>
            <person name="Misra M."/>
            <person name="Glavina Del Rio T."/>
            <person name="Nolan M."/>
            <person name="Lucas S."/>
            <person name="Chen F."/>
            <person name="Tice H."/>
            <person name="Cheng J.F."/>
            <person name="Jando M."/>
            <person name="Schneider S."/>
            <person name="Bruce D."/>
            <person name="Goodwin L."/>
            <person name="Pitluck S."/>
            <person name="Liolios K."/>
            <person name="Mikhailova N."/>
            <person name="Pati A."/>
            <person name="Ivanova N."/>
            <person name="Mavromatis K."/>
            <person name="Chen A."/>
            <person name="Palaniappan K."/>
            <person name="Chertkov O."/>
            <person name="Land M."/>
            <person name="Hauser L."/>
            <person name="Chang Y.J."/>
            <person name="Jeffries C.D."/>
            <person name="Brettin T."/>
            <person name="Detter J.C."/>
            <person name="Han C."/>
            <person name="Rohde M."/>
            <person name="Goker M."/>
            <person name="Bristow J."/>
            <person name="Eisen J.A."/>
            <person name="Markowitz V."/>
            <person name="Hugenholtz P."/>
            <person name="Kyrpides N.C."/>
            <person name="Klenk H.P."/>
        </authorList>
    </citation>
    <scope>NUCLEOTIDE SEQUENCE [LARGE SCALE GENOMIC DNA]</scope>
    <source>
        <strain evidence="17">ATCC BAA-972 / CDC 1076 / CIP 108378 / DSM 44985 / JCM 13578</strain>
    </source>
</reference>
<dbReference type="InterPro" id="IPR041489">
    <property type="entry name" value="PDZ_6"/>
</dbReference>
<keyword evidence="8" id="KW-0862">Zinc</keyword>
<dbReference type="CDD" id="cd06163">
    <property type="entry name" value="S2P-M50_PDZ_RseP-like"/>
    <property type="match status" value="1"/>
</dbReference>
<dbReference type="SMART" id="SM00228">
    <property type="entry name" value="PDZ"/>
    <property type="match status" value="1"/>
</dbReference>
<gene>
    <name evidence="16" type="ordered locus">Srot_2286</name>
</gene>
<feature type="transmembrane region" description="Helical" evidence="14">
    <location>
        <begin position="99"/>
        <end position="121"/>
    </location>
</feature>
<name>D6ZAK0_SEGRD</name>
<evidence type="ECO:0000256" key="10">
    <source>
        <dbReference type="ARBA" id="ARBA00023049"/>
    </source>
</evidence>
<dbReference type="RefSeq" id="WP_013139186.1">
    <property type="nucleotide sequence ID" value="NC_014168.1"/>
</dbReference>
<feature type="domain" description="PDZ" evidence="15">
    <location>
        <begin position="160"/>
        <end position="206"/>
    </location>
</feature>